<keyword evidence="3" id="KW-1185">Reference proteome</keyword>
<gene>
    <name evidence="2" type="ORF">CLV25_10985</name>
</gene>
<evidence type="ECO:0008006" key="4">
    <source>
        <dbReference type="Google" id="ProtNLM"/>
    </source>
</evidence>
<dbReference type="AlphaFoldDB" id="A0A4R2EGX8"/>
<feature type="transmembrane region" description="Helical" evidence="1">
    <location>
        <begin position="178"/>
        <end position="199"/>
    </location>
</feature>
<evidence type="ECO:0000256" key="1">
    <source>
        <dbReference type="SAM" id="Phobius"/>
    </source>
</evidence>
<dbReference type="OrthoDB" id="1008337at2"/>
<dbReference type="InterPro" id="IPR021354">
    <property type="entry name" value="DUF2975"/>
</dbReference>
<sequence length="210" mass="23640">MDKNLLIRVRVLNVIIALLLIFSFSDGFIQGFSEGWHSAETSEKKNVSIDLFFVSLHPTTDLKEIQATTNNGSEAFVTISEASVALHNSPMPISKIVTDAVVVLLALVIIIWMIVLIWRITNSLSRGSLLTVENILRFRSIGILLIAKELLYIAMQYIDLHYLKSVMQVKGYEMVADISYTQIIVGLIMLVFAEILVVANRMREEQELTI</sequence>
<evidence type="ECO:0000313" key="2">
    <source>
        <dbReference type="EMBL" id="TCN66456.1"/>
    </source>
</evidence>
<feature type="transmembrane region" description="Helical" evidence="1">
    <location>
        <begin position="12"/>
        <end position="32"/>
    </location>
</feature>
<feature type="transmembrane region" description="Helical" evidence="1">
    <location>
        <begin position="96"/>
        <end position="118"/>
    </location>
</feature>
<organism evidence="2 3">
    <name type="scientific">Acetobacteroides hydrogenigenes</name>
    <dbReference type="NCBI Taxonomy" id="979970"/>
    <lineage>
        <taxon>Bacteria</taxon>
        <taxon>Pseudomonadati</taxon>
        <taxon>Bacteroidota</taxon>
        <taxon>Bacteroidia</taxon>
        <taxon>Bacteroidales</taxon>
        <taxon>Rikenellaceae</taxon>
        <taxon>Acetobacteroides</taxon>
    </lineage>
</organism>
<dbReference type="Proteomes" id="UP000294830">
    <property type="component" value="Unassembled WGS sequence"/>
</dbReference>
<keyword evidence="1" id="KW-0812">Transmembrane</keyword>
<reference evidence="2 3" key="1">
    <citation type="submission" date="2019-03" db="EMBL/GenBank/DDBJ databases">
        <title>Genomic Encyclopedia of Archaeal and Bacterial Type Strains, Phase II (KMG-II): from individual species to whole genera.</title>
        <authorList>
            <person name="Goeker M."/>
        </authorList>
    </citation>
    <scope>NUCLEOTIDE SEQUENCE [LARGE SCALE GENOMIC DNA]</scope>
    <source>
        <strain evidence="2 3">RL-C</strain>
    </source>
</reference>
<accession>A0A4R2EGX8</accession>
<comment type="caution">
    <text evidence="2">The sequence shown here is derived from an EMBL/GenBank/DDBJ whole genome shotgun (WGS) entry which is preliminary data.</text>
</comment>
<dbReference type="RefSeq" id="WP_131839580.1">
    <property type="nucleotide sequence ID" value="NZ_SLWB01000009.1"/>
</dbReference>
<proteinExistence type="predicted"/>
<dbReference type="Pfam" id="PF11188">
    <property type="entry name" value="DUF2975"/>
    <property type="match status" value="1"/>
</dbReference>
<dbReference type="EMBL" id="SLWB01000009">
    <property type="protein sequence ID" value="TCN66456.1"/>
    <property type="molecule type" value="Genomic_DNA"/>
</dbReference>
<protein>
    <recommendedName>
        <fullName evidence="4">DUF2975 family protein</fullName>
    </recommendedName>
</protein>
<keyword evidence="1" id="KW-0472">Membrane</keyword>
<feature type="transmembrane region" description="Helical" evidence="1">
    <location>
        <begin position="138"/>
        <end position="158"/>
    </location>
</feature>
<evidence type="ECO:0000313" key="3">
    <source>
        <dbReference type="Proteomes" id="UP000294830"/>
    </source>
</evidence>
<keyword evidence="1" id="KW-1133">Transmembrane helix</keyword>
<name>A0A4R2EGX8_9BACT</name>